<evidence type="ECO:0000256" key="3">
    <source>
        <dbReference type="ARBA" id="ARBA00022837"/>
    </source>
</evidence>
<dbReference type="HOGENOM" id="CLU_025300_0_0_1"/>
<evidence type="ECO:0000256" key="5">
    <source>
        <dbReference type="ARBA" id="ARBA00023302"/>
    </source>
</evidence>
<dbReference type="CTD" id="20231563"/>
<dbReference type="GeneID" id="20231563"/>
<keyword evidence="5 6" id="KW-0111">Calcium/phospholipid-binding</keyword>
<dbReference type="InterPro" id="IPR018252">
    <property type="entry name" value="Annexin_repeat_CS"/>
</dbReference>
<dbReference type="FunFam" id="1.10.220.10:FF:000003">
    <property type="entry name" value="Annexin"/>
    <property type="match status" value="1"/>
</dbReference>
<accession>V3ZTH4</accession>
<dbReference type="SMART" id="SM00335">
    <property type="entry name" value="ANX"/>
    <property type="match status" value="3"/>
</dbReference>
<feature type="non-terminal residue" evidence="7">
    <location>
        <position position="1"/>
    </location>
</feature>
<proteinExistence type="inferred from homology"/>
<dbReference type="InterPro" id="IPR001464">
    <property type="entry name" value="Annexin"/>
</dbReference>
<evidence type="ECO:0000313" key="7">
    <source>
        <dbReference type="EMBL" id="ESO94763.1"/>
    </source>
</evidence>
<dbReference type="GO" id="GO:0001786">
    <property type="term" value="F:phosphatidylserine binding"/>
    <property type="evidence" value="ECO:0007669"/>
    <property type="project" value="TreeGrafter"/>
</dbReference>
<dbReference type="FunFam" id="1.10.220.10:FF:000002">
    <property type="entry name" value="Annexin"/>
    <property type="match status" value="1"/>
</dbReference>
<keyword evidence="2 6" id="KW-0677">Repeat</keyword>
<dbReference type="InterPro" id="IPR018502">
    <property type="entry name" value="Annexin_repeat"/>
</dbReference>
<dbReference type="Proteomes" id="UP000030746">
    <property type="component" value="Unassembled WGS sequence"/>
</dbReference>
<dbReference type="GO" id="GO:0005886">
    <property type="term" value="C:plasma membrane"/>
    <property type="evidence" value="ECO:0007669"/>
    <property type="project" value="TreeGrafter"/>
</dbReference>
<protein>
    <recommendedName>
        <fullName evidence="6">Annexin</fullName>
    </recommendedName>
</protein>
<dbReference type="FunFam" id="1.10.220.10:FF:000004">
    <property type="entry name" value="Annexin"/>
    <property type="match status" value="1"/>
</dbReference>
<evidence type="ECO:0000256" key="6">
    <source>
        <dbReference type="RuleBase" id="RU003540"/>
    </source>
</evidence>
<keyword evidence="8" id="KW-1185">Reference proteome</keyword>
<dbReference type="PRINTS" id="PR00196">
    <property type="entry name" value="ANNEXIN"/>
</dbReference>
<dbReference type="PROSITE" id="PS51897">
    <property type="entry name" value="ANNEXIN_2"/>
    <property type="match status" value="3"/>
</dbReference>
<dbReference type="RefSeq" id="XP_009054504.1">
    <property type="nucleotide sequence ID" value="XM_009056256.1"/>
</dbReference>
<dbReference type="OMA" id="DENQGVN"/>
<gene>
    <name evidence="7" type="ORF">LOTGIDRAFT_117967</name>
</gene>
<evidence type="ECO:0000313" key="8">
    <source>
        <dbReference type="Proteomes" id="UP000030746"/>
    </source>
</evidence>
<organism evidence="7 8">
    <name type="scientific">Lottia gigantea</name>
    <name type="common">Giant owl limpet</name>
    <dbReference type="NCBI Taxonomy" id="225164"/>
    <lineage>
        <taxon>Eukaryota</taxon>
        <taxon>Metazoa</taxon>
        <taxon>Spiralia</taxon>
        <taxon>Lophotrochozoa</taxon>
        <taxon>Mollusca</taxon>
        <taxon>Gastropoda</taxon>
        <taxon>Patellogastropoda</taxon>
        <taxon>Lottioidea</taxon>
        <taxon>Lottiidae</taxon>
        <taxon>Lottia</taxon>
    </lineage>
</organism>
<dbReference type="InterPro" id="IPR037104">
    <property type="entry name" value="Annexin_sf"/>
</dbReference>
<evidence type="ECO:0000256" key="2">
    <source>
        <dbReference type="ARBA" id="ARBA00022737"/>
    </source>
</evidence>
<keyword evidence="3 6" id="KW-0106">Calcium</keyword>
<dbReference type="OrthoDB" id="37886at2759"/>
<dbReference type="AlphaFoldDB" id="V3ZTH4"/>
<dbReference type="GO" id="GO:0012506">
    <property type="term" value="C:vesicle membrane"/>
    <property type="evidence" value="ECO:0007669"/>
    <property type="project" value="TreeGrafter"/>
</dbReference>
<dbReference type="SUPFAM" id="SSF47874">
    <property type="entry name" value="Annexin"/>
    <property type="match status" value="1"/>
</dbReference>
<dbReference type="PANTHER" id="PTHR10502">
    <property type="entry name" value="ANNEXIN"/>
    <property type="match status" value="1"/>
</dbReference>
<dbReference type="GO" id="GO:0005509">
    <property type="term" value="F:calcium ion binding"/>
    <property type="evidence" value="ECO:0007669"/>
    <property type="project" value="InterPro"/>
</dbReference>
<reference evidence="7 8" key="1">
    <citation type="journal article" date="2013" name="Nature">
        <title>Insights into bilaterian evolution from three spiralian genomes.</title>
        <authorList>
            <person name="Simakov O."/>
            <person name="Marletaz F."/>
            <person name="Cho S.J."/>
            <person name="Edsinger-Gonzales E."/>
            <person name="Havlak P."/>
            <person name="Hellsten U."/>
            <person name="Kuo D.H."/>
            <person name="Larsson T."/>
            <person name="Lv J."/>
            <person name="Arendt D."/>
            <person name="Savage R."/>
            <person name="Osoegawa K."/>
            <person name="de Jong P."/>
            <person name="Grimwood J."/>
            <person name="Chapman J.A."/>
            <person name="Shapiro H."/>
            <person name="Aerts A."/>
            <person name="Otillar R.P."/>
            <person name="Terry A.Y."/>
            <person name="Boore J.L."/>
            <person name="Grigoriev I.V."/>
            <person name="Lindberg D.R."/>
            <person name="Seaver E.C."/>
            <person name="Weisblat D.A."/>
            <person name="Putnam N.H."/>
            <person name="Rokhsar D.S."/>
        </authorList>
    </citation>
    <scope>NUCLEOTIDE SEQUENCE [LARGE SCALE GENOMIC DNA]</scope>
</reference>
<dbReference type="GO" id="GO:0005544">
    <property type="term" value="F:calcium-dependent phospholipid binding"/>
    <property type="evidence" value="ECO:0007669"/>
    <property type="project" value="UniProtKB-KW"/>
</dbReference>
<name>V3ZTH4_LOTGI</name>
<evidence type="ECO:0000256" key="4">
    <source>
        <dbReference type="ARBA" id="ARBA00023216"/>
    </source>
</evidence>
<dbReference type="KEGG" id="lgi:LOTGIDRAFT_117967"/>
<dbReference type="Pfam" id="PF00191">
    <property type="entry name" value="Annexin"/>
    <property type="match status" value="3"/>
</dbReference>
<dbReference type="EMBL" id="KB201750">
    <property type="protein sequence ID" value="ESO94763.1"/>
    <property type="molecule type" value="Genomic_DNA"/>
</dbReference>
<dbReference type="Gene3D" id="1.10.220.10">
    <property type="entry name" value="Annexin"/>
    <property type="match status" value="3"/>
</dbReference>
<sequence length="277" mass="31658">DGTLKANPNFNVEHDVQVLRKSMKGAGTDERAIIDVLGYRTADQRQNIKLMYKTCFGRDLMQDLRNDLSGRFENVMIGLLYSKAEYDAYELKRAMRGAGTDEATLIEILCTRANADIRDINEAYKMMYKRKLEEEIISETSGHFKKLLVSMTTGGRLENQQVDENKAMSDAQRLYQAGEKRWGTDENTFNMVLASQSYPQLRAVFDAYSKISKKDIEKAISNEMSGDVAKGMRTIGNYLSQQILSIRYKGCASFFLYNHLMCSKIEDTPYNFLPVQF</sequence>
<comment type="similarity">
    <text evidence="1 6">Belongs to the annexin family.</text>
</comment>
<dbReference type="GO" id="GO:0005737">
    <property type="term" value="C:cytoplasm"/>
    <property type="evidence" value="ECO:0007669"/>
    <property type="project" value="TreeGrafter"/>
</dbReference>
<dbReference type="PANTHER" id="PTHR10502:SF102">
    <property type="entry name" value="ANNEXIN B11"/>
    <property type="match status" value="1"/>
</dbReference>
<comment type="domain">
    <text evidence="6">A pair of annexin repeats may form one binding site for calcium and phospholipid.</text>
</comment>
<dbReference type="GO" id="GO:0005634">
    <property type="term" value="C:nucleus"/>
    <property type="evidence" value="ECO:0007669"/>
    <property type="project" value="TreeGrafter"/>
</dbReference>
<dbReference type="PROSITE" id="PS00223">
    <property type="entry name" value="ANNEXIN_1"/>
    <property type="match status" value="2"/>
</dbReference>
<keyword evidence="4 6" id="KW-0041">Annexin</keyword>
<evidence type="ECO:0000256" key="1">
    <source>
        <dbReference type="ARBA" id="ARBA00007831"/>
    </source>
</evidence>